<accession>A0ABT7QZ29</accession>
<sequence>MAIDLDTANTMLTEWLNAEKAILKNQSYKIGDKEFTKVNMSYVRENVAYWEKKVLSLTPASEGGRKGVRMKKAVYRG</sequence>
<proteinExistence type="predicted"/>
<dbReference type="RefSeq" id="WP_289413836.1">
    <property type="nucleotide sequence ID" value="NZ_JAQIBD010000002.1"/>
</dbReference>
<dbReference type="EMBL" id="JAQIBD010000002">
    <property type="protein sequence ID" value="MDM5272089.1"/>
    <property type="molecule type" value="Genomic_DNA"/>
</dbReference>
<gene>
    <name evidence="1" type="ORF">PGH07_07845</name>
</gene>
<name>A0ABT7QZ29_9BACT</name>
<dbReference type="InterPro" id="IPR046146">
    <property type="entry name" value="DUF6148"/>
</dbReference>
<evidence type="ECO:0000313" key="1">
    <source>
        <dbReference type="EMBL" id="MDM5272089.1"/>
    </source>
</evidence>
<protein>
    <submittedName>
        <fullName evidence="1">DUF6148 family protein</fullName>
    </submittedName>
</protein>
<comment type="caution">
    <text evidence="1">The sequence shown here is derived from an EMBL/GenBank/DDBJ whole genome shotgun (WGS) entry which is preliminary data.</text>
</comment>
<evidence type="ECO:0000313" key="2">
    <source>
        <dbReference type="Proteomes" id="UP001169069"/>
    </source>
</evidence>
<keyword evidence="2" id="KW-1185">Reference proteome</keyword>
<reference evidence="1" key="1">
    <citation type="submission" date="2023-01" db="EMBL/GenBank/DDBJ databases">
        <title>Sulfurovum sp. zt1-1 genome assembly.</title>
        <authorList>
            <person name="Wang J."/>
        </authorList>
    </citation>
    <scope>NUCLEOTIDE SEQUENCE</scope>
    <source>
        <strain evidence="1">Zt1-1</strain>
    </source>
</reference>
<dbReference type="Proteomes" id="UP001169069">
    <property type="component" value="Unassembled WGS sequence"/>
</dbReference>
<organism evidence="1 2">
    <name type="scientific">Sulfurovum zhangzhouensis</name>
    <dbReference type="NCBI Taxonomy" id="3019067"/>
    <lineage>
        <taxon>Bacteria</taxon>
        <taxon>Pseudomonadati</taxon>
        <taxon>Campylobacterota</taxon>
        <taxon>Epsilonproteobacteria</taxon>
        <taxon>Campylobacterales</taxon>
        <taxon>Sulfurovaceae</taxon>
        <taxon>Sulfurovum</taxon>
    </lineage>
</organism>
<dbReference type="Pfam" id="PF19645">
    <property type="entry name" value="DUF6148"/>
    <property type="match status" value="1"/>
</dbReference>